<sequence length="141" mass="16178">MKRRVPGSFTVEAAIVMAVVLWALLVSIQAAYRVRDKTAGTMAVQEAVQRLRHNESEPFDEAVTWAQKRAGKPFYWERYEFDLKLSGNPITGKKVKAVATGGKWKLSLEQDVFDPENFIRMMTLLDQEEKDENSIQTRNEK</sequence>
<evidence type="ECO:0000313" key="1">
    <source>
        <dbReference type="EMBL" id="RKD32809.1"/>
    </source>
</evidence>
<comment type="caution">
    <text evidence="1">The sequence shown here is derived from an EMBL/GenBank/DDBJ whole genome shotgun (WGS) entry which is preliminary data.</text>
</comment>
<name>A0A419T5U9_9FIRM</name>
<evidence type="ECO:0000313" key="2">
    <source>
        <dbReference type="Proteomes" id="UP000284277"/>
    </source>
</evidence>
<accession>A0A419T5U9</accession>
<dbReference type="RefSeq" id="WP_120196186.1">
    <property type="nucleotide sequence ID" value="NZ_MCIA01000009.1"/>
</dbReference>
<proteinExistence type="predicted"/>
<dbReference type="AlphaFoldDB" id="A0A419T5U9"/>
<dbReference type="OrthoDB" id="1908340at2"/>
<organism evidence="1 2">
    <name type="scientific">Lacrimispora algidixylanolytica</name>
    <dbReference type="NCBI Taxonomy" id="94868"/>
    <lineage>
        <taxon>Bacteria</taxon>
        <taxon>Bacillati</taxon>
        <taxon>Bacillota</taxon>
        <taxon>Clostridia</taxon>
        <taxon>Lachnospirales</taxon>
        <taxon>Lachnospiraceae</taxon>
        <taxon>Lacrimispora</taxon>
    </lineage>
</organism>
<keyword evidence="2" id="KW-1185">Reference proteome</keyword>
<dbReference type="EMBL" id="MCIA01000009">
    <property type="protein sequence ID" value="RKD32809.1"/>
    <property type="molecule type" value="Genomic_DNA"/>
</dbReference>
<reference evidence="1 2" key="1">
    <citation type="submission" date="2016-08" db="EMBL/GenBank/DDBJ databases">
        <title>A new outlook on sporulation: Clostridium algidixylanolyticum.</title>
        <authorList>
            <person name="Poppleton D.I."/>
            <person name="Gribaldo S."/>
        </authorList>
    </citation>
    <scope>NUCLEOTIDE SEQUENCE [LARGE SCALE GENOMIC DNA]</scope>
    <source>
        <strain evidence="1 2">SPL73</strain>
    </source>
</reference>
<dbReference type="Proteomes" id="UP000284277">
    <property type="component" value="Unassembled WGS sequence"/>
</dbReference>
<gene>
    <name evidence="1" type="ORF">BET01_16335</name>
</gene>
<protein>
    <submittedName>
        <fullName evidence="1">Uncharacterized protein</fullName>
    </submittedName>
</protein>